<dbReference type="PANTHER" id="PTHR28625:SF1">
    <property type="entry name" value="PROTEIN PHOSPHATASE 1 REGULATORY SUBUNIT 35"/>
    <property type="match status" value="1"/>
</dbReference>
<proteinExistence type="inferred from homology"/>
<comment type="caution">
    <text evidence="7">The sequence shown here is derived from an EMBL/GenBank/DDBJ whole genome shotgun (WGS) entry which is preliminary data.</text>
</comment>
<evidence type="ECO:0000259" key="6">
    <source>
        <dbReference type="Pfam" id="PF15503"/>
    </source>
</evidence>
<keyword evidence="3" id="KW-0206">Cytoskeleton</keyword>
<keyword evidence="2" id="KW-0963">Cytoplasm</keyword>
<evidence type="ECO:0000313" key="7">
    <source>
        <dbReference type="EMBL" id="KAK3743293.1"/>
    </source>
</evidence>
<organism evidence="7 8">
    <name type="scientific">Elysia crispata</name>
    <name type="common">lettuce slug</name>
    <dbReference type="NCBI Taxonomy" id="231223"/>
    <lineage>
        <taxon>Eukaryota</taxon>
        <taxon>Metazoa</taxon>
        <taxon>Spiralia</taxon>
        <taxon>Lophotrochozoa</taxon>
        <taxon>Mollusca</taxon>
        <taxon>Gastropoda</taxon>
        <taxon>Heterobranchia</taxon>
        <taxon>Euthyneura</taxon>
        <taxon>Panpulmonata</taxon>
        <taxon>Sacoglossa</taxon>
        <taxon>Placobranchoidea</taxon>
        <taxon>Plakobranchidae</taxon>
        <taxon>Elysia</taxon>
    </lineage>
</organism>
<feature type="region of interest" description="Disordered" evidence="5">
    <location>
        <begin position="1"/>
        <end position="47"/>
    </location>
</feature>
<dbReference type="GO" id="GO:0005814">
    <property type="term" value="C:centriole"/>
    <property type="evidence" value="ECO:0007669"/>
    <property type="project" value="UniProtKB-SubCell"/>
</dbReference>
<keyword evidence="8" id="KW-1185">Reference proteome</keyword>
<protein>
    <recommendedName>
        <fullName evidence="6">Protein phosphatase 1 regulatory subunit 35 C-terminal domain-containing protein</fullName>
    </recommendedName>
</protein>
<dbReference type="PANTHER" id="PTHR28625">
    <property type="entry name" value="PROTEIN PHOSPHATASE 1 REGULATORY SUBUNIT 35"/>
    <property type="match status" value="1"/>
</dbReference>
<dbReference type="InterPro" id="IPR029135">
    <property type="entry name" value="PPP1R35_C"/>
</dbReference>
<dbReference type="EMBL" id="JAWDGP010006317">
    <property type="protein sequence ID" value="KAK3743293.1"/>
    <property type="molecule type" value="Genomic_DNA"/>
</dbReference>
<dbReference type="GO" id="GO:1903724">
    <property type="term" value="P:positive regulation of centriole elongation"/>
    <property type="evidence" value="ECO:0007669"/>
    <property type="project" value="TreeGrafter"/>
</dbReference>
<comment type="subcellular location">
    <subcellularLocation>
        <location evidence="1">Cytoplasm</location>
        <location evidence="1">Cytoskeleton</location>
        <location evidence="1">Microtubule organizing center</location>
        <location evidence="1">Centrosome</location>
        <location evidence="1">Centriole</location>
    </subcellularLocation>
</comment>
<feature type="region of interest" description="Disordered" evidence="5">
    <location>
        <begin position="328"/>
        <end position="405"/>
    </location>
</feature>
<gene>
    <name evidence="7" type="ORF">RRG08_007532</name>
</gene>
<dbReference type="GO" id="GO:0045724">
    <property type="term" value="P:positive regulation of cilium assembly"/>
    <property type="evidence" value="ECO:0007669"/>
    <property type="project" value="TreeGrafter"/>
</dbReference>
<evidence type="ECO:0000256" key="5">
    <source>
        <dbReference type="SAM" id="MobiDB-lite"/>
    </source>
</evidence>
<dbReference type="GO" id="GO:0019902">
    <property type="term" value="F:phosphatase binding"/>
    <property type="evidence" value="ECO:0007669"/>
    <property type="project" value="InterPro"/>
</dbReference>
<feature type="compositionally biased region" description="Polar residues" evidence="5">
    <location>
        <begin position="346"/>
        <end position="358"/>
    </location>
</feature>
<dbReference type="InterPro" id="IPR033590">
    <property type="entry name" value="PPP1R35"/>
</dbReference>
<name>A0AAE1CXL8_9GAST</name>
<feature type="compositionally biased region" description="Polar residues" evidence="5">
    <location>
        <begin position="387"/>
        <end position="400"/>
    </location>
</feature>
<dbReference type="AlphaFoldDB" id="A0AAE1CXL8"/>
<sequence length="617" mass="67481">MPSSGKPGAVSDYEHLNNHHVLQNSKQMFPADDSADSDFLPLKPSKSINRSKIDPLAKKSQQIENLNANNSVAGVVKANGKVGLTQMLEDFGHLQSVKMVPVPTAWSPGMMHIPNPALFITPEKKKQQSKSKPTSFAGKENLSDLQTSSSVPVPVAWSPGMVLKPNPALMVTPDKAIEKSTCLSQSGTLHGGVTEEGGTIATTNRERPTVRFDLPSASSGEETFDTSQEFFTTTPSKSPITLKGCELKVNTEPISPPWKAFSPQKAYNPNAYSDDSVLEDSIQDASGPEYLSQCTNTTQKTLGFADSTSDRLADKLQELLLSSVDQIQTPGLPSHVPSELLEDHSCTQSQIPISNSSKDASRPSKRVVSASIIPHHPKPTRTRKTCQKSVKNTGTLQDRSVPNAGPEFLKTPPSAYEPKLAELPQPQVFREWDSSPERNNYSFPFESEAVSGADLVSEHTFARPEYNSTLRVRSELDELCNREIDVEKAVATALTKSETKRIELSEKASIFTNRMSDQFGNLVDLDPSVESLCSRAVRMRTSKVRSKKIMSAASKSAKSNHTPPDLMEFLPPGLQKESPDFSLPGIKPLKSGLGSAPHEIAFDLYRHNRVWQGISDY</sequence>
<dbReference type="Proteomes" id="UP001283361">
    <property type="component" value="Unassembled WGS sequence"/>
</dbReference>
<feature type="compositionally biased region" description="Basic residues" evidence="5">
    <location>
        <begin position="375"/>
        <end position="386"/>
    </location>
</feature>
<evidence type="ECO:0000313" key="8">
    <source>
        <dbReference type="Proteomes" id="UP001283361"/>
    </source>
</evidence>
<evidence type="ECO:0000256" key="4">
    <source>
        <dbReference type="ARBA" id="ARBA00029452"/>
    </source>
</evidence>
<dbReference type="Pfam" id="PF15503">
    <property type="entry name" value="PPP1R35_C"/>
    <property type="match status" value="1"/>
</dbReference>
<feature type="region of interest" description="Disordered" evidence="5">
    <location>
        <begin position="122"/>
        <end position="147"/>
    </location>
</feature>
<evidence type="ECO:0000256" key="3">
    <source>
        <dbReference type="ARBA" id="ARBA00023212"/>
    </source>
</evidence>
<evidence type="ECO:0000256" key="1">
    <source>
        <dbReference type="ARBA" id="ARBA00004114"/>
    </source>
</evidence>
<comment type="similarity">
    <text evidence="4">Belongs to the PPP1R35 family.</text>
</comment>
<accession>A0AAE1CXL8</accession>
<evidence type="ECO:0000256" key="2">
    <source>
        <dbReference type="ARBA" id="ARBA00022490"/>
    </source>
</evidence>
<feature type="domain" description="Protein phosphatase 1 regulatory subunit 35 C-terminal" evidence="6">
    <location>
        <begin position="464"/>
        <end position="607"/>
    </location>
</feature>
<reference evidence="7" key="1">
    <citation type="journal article" date="2023" name="G3 (Bethesda)">
        <title>A reference genome for the long-term kleptoplast-retaining sea slug Elysia crispata morphotype clarki.</title>
        <authorList>
            <person name="Eastman K.E."/>
            <person name="Pendleton A.L."/>
            <person name="Shaikh M.A."/>
            <person name="Suttiyut T."/>
            <person name="Ogas R."/>
            <person name="Tomko P."/>
            <person name="Gavelis G."/>
            <person name="Widhalm J.R."/>
            <person name="Wisecaver J.H."/>
        </authorList>
    </citation>
    <scope>NUCLEOTIDE SEQUENCE</scope>
    <source>
        <strain evidence="7">ECLA1</strain>
    </source>
</reference>